<dbReference type="RefSeq" id="WP_087658956.1">
    <property type="nucleotide sequence ID" value="NZ_FCOL02000041.1"/>
</dbReference>
<dbReference type="Pfam" id="PF07332">
    <property type="entry name" value="Phage_holin_3_6"/>
    <property type="match status" value="1"/>
</dbReference>
<accession>A0A158KAA0</accession>
<gene>
    <name evidence="2" type="ORF">AWB67_05097</name>
</gene>
<reference evidence="2" key="1">
    <citation type="submission" date="2016-01" db="EMBL/GenBank/DDBJ databases">
        <authorList>
            <person name="Peeters C."/>
        </authorList>
    </citation>
    <scope>NUCLEOTIDE SEQUENCE [LARGE SCALE GENOMIC DNA]</scope>
    <source>
        <strain evidence="2">LMG 22937</strain>
    </source>
</reference>
<evidence type="ECO:0000313" key="3">
    <source>
        <dbReference type="Proteomes" id="UP000054925"/>
    </source>
</evidence>
<keyword evidence="1" id="KW-0472">Membrane</keyword>
<evidence type="ECO:0008006" key="4">
    <source>
        <dbReference type="Google" id="ProtNLM"/>
    </source>
</evidence>
<feature type="transmembrane region" description="Helical" evidence="1">
    <location>
        <begin position="43"/>
        <end position="67"/>
    </location>
</feature>
<sequence>MTIQAKIAKWRNVGLFCAQRASDYAELFSIELAETKSRMLHEVVALVALAIGALFTLSFISIAIIVTAAKTAYFVHVAWGVAGAWLLVTLAAVFVMRSQRPTEPFQTLRTEVNRDLQAIKEASN</sequence>
<evidence type="ECO:0000313" key="2">
    <source>
        <dbReference type="EMBL" id="SAL77470.1"/>
    </source>
</evidence>
<proteinExistence type="predicted"/>
<dbReference type="OrthoDB" id="9114220at2"/>
<feature type="transmembrane region" description="Helical" evidence="1">
    <location>
        <begin position="73"/>
        <end position="96"/>
    </location>
</feature>
<organism evidence="2 3">
    <name type="scientific">Caballeronia terrestris</name>
    <dbReference type="NCBI Taxonomy" id="1226301"/>
    <lineage>
        <taxon>Bacteria</taxon>
        <taxon>Pseudomonadati</taxon>
        <taxon>Pseudomonadota</taxon>
        <taxon>Betaproteobacteria</taxon>
        <taxon>Burkholderiales</taxon>
        <taxon>Burkholderiaceae</taxon>
        <taxon>Caballeronia</taxon>
    </lineage>
</organism>
<name>A0A158KAA0_9BURK</name>
<evidence type="ECO:0000256" key="1">
    <source>
        <dbReference type="SAM" id="Phobius"/>
    </source>
</evidence>
<dbReference type="InterPro" id="IPR009937">
    <property type="entry name" value="Phage_holin_3_6"/>
</dbReference>
<protein>
    <recommendedName>
        <fullName evidence="4">Phage holin family protein</fullName>
    </recommendedName>
</protein>
<dbReference type="EMBL" id="FCOL02000041">
    <property type="protein sequence ID" value="SAL77470.1"/>
    <property type="molecule type" value="Genomic_DNA"/>
</dbReference>
<keyword evidence="1" id="KW-0812">Transmembrane</keyword>
<dbReference type="Proteomes" id="UP000054925">
    <property type="component" value="Unassembled WGS sequence"/>
</dbReference>
<keyword evidence="3" id="KW-1185">Reference proteome</keyword>
<comment type="caution">
    <text evidence="2">The sequence shown here is derived from an EMBL/GenBank/DDBJ whole genome shotgun (WGS) entry which is preliminary data.</text>
</comment>
<keyword evidence="1" id="KW-1133">Transmembrane helix</keyword>
<dbReference type="AlphaFoldDB" id="A0A158KAA0"/>